<dbReference type="Proteomes" id="UP001328107">
    <property type="component" value="Unassembled WGS sequence"/>
</dbReference>
<dbReference type="Pfam" id="PF07885">
    <property type="entry name" value="Ion_trans_2"/>
    <property type="match status" value="2"/>
</dbReference>
<feature type="transmembrane region" description="Helical" evidence="10">
    <location>
        <begin position="326"/>
        <end position="346"/>
    </location>
</feature>
<comment type="similarity">
    <text evidence="8">Belongs to the two pore domain potassium channel (TC 1.A.1.8) family.</text>
</comment>
<dbReference type="PANTHER" id="PTHR11003">
    <property type="entry name" value="POTASSIUM CHANNEL, SUBFAMILY K"/>
    <property type="match status" value="1"/>
</dbReference>
<dbReference type="InterPro" id="IPR003280">
    <property type="entry name" value="2pore_dom_K_chnl"/>
</dbReference>
<protein>
    <recommendedName>
        <fullName evidence="11">Potassium channel domain-containing protein</fullName>
    </recommendedName>
</protein>
<feature type="region of interest" description="Disordered" evidence="9">
    <location>
        <begin position="541"/>
        <end position="600"/>
    </location>
</feature>
<evidence type="ECO:0000313" key="13">
    <source>
        <dbReference type="Proteomes" id="UP001328107"/>
    </source>
</evidence>
<evidence type="ECO:0000256" key="6">
    <source>
        <dbReference type="ARBA" id="ARBA00023136"/>
    </source>
</evidence>
<feature type="transmembrane region" description="Helical" evidence="10">
    <location>
        <begin position="192"/>
        <end position="210"/>
    </location>
</feature>
<feature type="compositionally biased region" description="Basic and acidic residues" evidence="9">
    <location>
        <begin position="795"/>
        <end position="819"/>
    </location>
</feature>
<name>A0AAN5I1F8_9BILA</name>
<dbReference type="GO" id="GO:0022841">
    <property type="term" value="F:potassium ion leak channel activity"/>
    <property type="evidence" value="ECO:0007669"/>
    <property type="project" value="TreeGrafter"/>
</dbReference>
<feature type="compositionally biased region" description="Acidic residues" evidence="9">
    <location>
        <begin position="551"/>
        <end position="563"/>
    </location>
</feature>
<keyword evidence="13" id="KW-1185">Reference proteome</keyword>
<keyword evidence="4 10" id="KW-1133">Transmembrane helix</keyword>
<dbReference type="PANTHER" id="PTHR11003:SF312">
    <property type="entry name" value="POTASSIUM CHANNEL DOMAIN-CONTAINING PROTEIN"/>
    <property type="match status" value="1"/>
</dbReference>
<evidence type="ECO:0000256" key="5">
    <source>
        <dbReference type="ARBA" id="ARBA00023065"/>
    </source>
</evidence>
<evidence type="ECO:0000256" key="1">
    <source>
        <dbReference type="ARBA" id="ARBA00004141"/>
    </source>
</evidence>
<dbReference type="GO" id="GO:0005886">
    <property type="term" value="C:plasma membrane"/>
    <property type="evidence" value="ECO:0007669"/>
    <property type="project" value="TreeGrafter"/>
</dbReference>
<dbReference type="GO" id="GO:0015271">
    <property type="term" value="F:outward rectifier potassium channel activity"/>
    <property type="evidence" value="ECO:0007669"/>
    <property type="project" value="TreeGrafter"/>
</dbReference>
<feature type="compositionally biased region" description="Basic and acidic residues" evidence="9">
    <location>
        <begin position="568"/>
        <end position="590"/>
    </location>
</feature>
<dbReference type="Gene3D" id="1.10.287.70">
    <property type="match status" value="1"/>
</dbReference>
<dbReference type="GO" id="GO:0030322">
    <property type="term" value="P:stabilization of membrane potential"/>
    <property type="evidence" value="ECO:0007669"/>
    <property type="project" value="TreeGrafter"/>
</dbReference>
<proteinExistence type="inferred from homology"/>
<evidence type="ECO:0000256" key="10">
    <source>
        <dbReference type="SAM" id="Phobius"/>
    </source>
</evidence>
<gene>
    <name evidence="12" type="ORF">PMAYCL1PPCAC_18449</name>
</gene>
<accession>A0AAN5I1F8</accession>
<keyword evidence="6 10" id="KW-0472">Membrane</keyword>
<reference evidence="13" key="1">
    <citation type="submission" date="2022-10" db="EMBL/GenBank/DDBJ databases">
        <title>Genome assembly of Pristionchus species.</title>
        <authorList>
            <person name="Yoshida K."/>
            <person name="Sommer R.J."/>
        </authorList>
    </citation>
    <scope>NUCLEOTIDE SEQUENCE [LARGE SCALE GENOMIC DNA]</scope>
    <source>
        <strain evidence="13">RS5460</strain>
    </source>
</reference>
<feature type="region of interest" description="Disordered" evidence="9">
    <location>
        <begin position="670"/>
        <end position="694"/>
    </location>
</feature>
<comment type="subcellular location">
    <subcellularLocation>
        <location evidence="1">Membrane</location>
        <topology evidence="1">Multi-pass membrane protein</topology>
    </subcellularLocation>
</comment>
<evidence type="ECO:0000256" key="8">
    <source>
        <dbReference type="RuleBase" id="RU003857"/>
    </source>
</evidence>
<dbReference type="EMBL" id="BTRK01000004">
    <property type="protein sequence ID" value="GMR48254.1"/>
    <property type="molecule type" value="Genomic_DNA"/>
</dbReference>
<feature type="transmembrane region" description="Helical" evidence="10">
    <location>
        <begin position="245"/>
        <end position="267"/>
    </location>
</feature>
<evidence type="ECO:0000256" key="7">
    <source>
        <dbReference type="ARBA" id="ARBA00023303"/>
    </source>
</evidence>
<keyword evidence="2 8" id="KW-0813">Transport</keyword>
<feature type="compositionally biased region" description="Basic and acidic residues" evidence="9">
    <location>
        <begin position="768"/>
        <end position="782"/>
    </location>
</feature>
<feature type="domain" description="Potassium channel" evidence="11">
    <location>
        <begin position="332"/>
        <end position="405"/>
    </location>
</feature>
<evidence type="ECO:0000259" key="11">
    <source>
        <dbReference type="Pfam" id="PF07885"/>
    </source>
</evidence>
<feature type="transmembrane region" description="Helical" evidence="10">
    <location>
        <begin position="380"/>
        <end position="400"/>
    </location>
</feature>
<keyword evidence="3 8" id="KW-0812">Transmembrane</keyword>
<evidence type="ECO:0000256" key="2">
    <source>
        <dbReference type="ARBA" id="ARBA00022448"/>
    </source>
</evidence>
<feature type="compositionally biased region" description="Basic residues" evidence="9">
    <location>
        <begin position="683"/>
        <end position="693"/>
    </location>
</feature>
<sequence length="819" mass="91820">FQSSSTLLLEMPILLRGHNLGGNASPTRRPAGDHLRTAHAGAASVQPSRRQSILTLPSRGSQDDALADDEVGSGNGVAVQPLQQSQPTWSEKLGSLYKRLQLNHLIPLLVILIYMFIGAVLFLWLEGGDDADADLKNHPHADERKILLKRLEEIVEDRSARRRSARRKYLSDALDHYEKETGLLPLNSDQKWSLASSMYFAGTLFTTIGYGDMACETTAGRIFTVIYSCVGIPIMLITLNDLGKFLYAHINSIVKGLTTVLGSIALLKRFFRCLNKEVKEDEMAHLRLLQMQDVEAQMDVDSAKSELGSLPSVDELEEGKAPRMGVITALSITVGWIFLCAALFGIWEEWSYGESCYFMFISLSTIGLGDVAVARKDLMVLCFIFVIVGLSLVSMSISVVQQAIEDLYINLIMKLLREYQENLAQGGDATGASVGMMRMWGSNRAAKFLMPLLSKEKKRYAMEKVEHEAKQAGLDIPPILTDLDEKTGLPKILNIKEEKLTEDGPPAIPIELERMLMKQQLKEEEAALAISIPQVITHNSATQTETTLTMDESEQTLEKEMEESGIQTEERLAEHEERDTQTEFVTHEENGFQTDRVTTNDAAMNTASVTSSEHQQQTDEVQTADEEVQSYLVEHLDAETEMEAVETKNCRLQTMNTVVVEISMQSEDLGYEEERKSPSKMASAKRRLKKAFGKRQEIKRRTSEGDLLAKDEQGESINGSDGGIIEEEDMMDENGLIPTATYTFVSTHQNKKQHGEEDEEEDGSVESLHWDPVDGMHAEKQLPVKKLTAMFESPKMIERKHTDPPRKRRESRQEEEKKK</sequence>
<comment type="caution">
    <text evidence="12">The sequence shown here is derived from an EMBL/GenBank/DDBJ whole genome shotgun (WGS) entry which is preliminary data.</text>
</comment>
<dbReference type="SUPFAM" id="SSF81324">
    <property type="entry name" value="Voltage-gated potassium channels"/>
    <property type="match status" value="2"/>
</dbReference>
<feature type="transmembrane region" description="Helical" evidence="10">
    <location>
        <begin position="222"/>
        <end position="239"/>
    </location>
</feature>
<organism evidence="12 13">
    <name type="scientific">Pristionchus mayeri</name>
    <dbReference type="NCBI Taxonomy" id="1317129"/>
    <lineage>
        <taxon>Eukaryota</taxon>
        <taxon>Metazoa</taxon>
        <taxon>Ecdysozoa</taxon>
        <taxon>Nematoda</taxon>
        <taxon>Chromadorea</taxon>
        <taxon>Rhabditida</taxon>
        <taxon>Rhabditina</taxon>
        <taxon>Diplogasteromorpha</taxon>
        <taxon>Diplogasteroidea</taxon>
        <taxon>Neodiplogasteridae</taxon>
        <taxon>Pristionchus</taxon>
    </lineage>
</organism>
<keyword evidence="5 8" id="KW-0406">Ion transport</keyword>
<dbReference type="InterPro" id="IPR013099">
    <property type="entry name" value="K_chnl_dom"/>
</dbReference>
<feature type="region of interest" description="Disordered" evidence="9">
    <location>
        <begin position="747"/>
        <end position="819"/>
    </location>
</feature>
<evidence type="ECO:0000256" key="4">
    <source>
        <dbReference type="ARBA" id="ARBA00022989"/>
    </source>
</evidence>
<feature type="domain" description="Potassium channel" evidence="11">
    <location>
        <begin position="190"/>
        <end position="246"/>
    </location>
</feature>
<feature type="non-terminal residue" evidence="12">
    <location>
        <position position="1"/>
    </location>
</feature>
<dbReference type="AlphaFoldDB" id="A0AAN5I1F8"/>
<evidence type="ECO:0000256" key="3">
    <source>
        <dbReference type="ARBA" id="ARBA00022692"/>
    </source>
</evidence>
<evidence type="ECO:0000256" key="9">
    <source>
        <dbReference type="SAM" id="MobiDB-lite"/>
    </source>
</evidence>
<feature type="compositionally biased region" description="Polar residues" evidence="9">
    <location>
        <begin position="541"/>
        <end position="550"/>
    </location>
</feature>
<dbReference type="PRINTS" id="PR01333">
    <property type="entry name" value="2POREKCHANEL"/>
</dbReference>
<feature type="transmembrane region" description="Helical" evidence="10">
    <location>
        <begin position="352"/>
        <end position="373"/>
    </location>
</feature>
<feature type="transmembrane region" description="Helical" evidence="10">
    <location>
        <begin position="105"/>
        <end position="125"/>
    </location>
</feature>
<feature type="compositionally biased region" description="Polar residues" evidence="9">
    <location>
        <begin position="591"/>
        <end position="600"/>
    </location>
</feature>
<keyword evidence="7 8" id="KW-0407">Ion channel</keyword>
<evidence type="ECO:0000313" key="12">
    <source>
        <dbReference type="EMBL" id="GMR48254.1"/>
    </source>
</evidence>